<evidence type="ECO:0000313" key="2">
    <source>
        <dbReference type="Proteomes" id="UP000051658"/>
    </source>
</evidence>
<dbReference type="PATRIC" id="fig|1449336.4.peg.429"/>
<dbReference type="EMBL" id="JQBS01000007">
    <property type="protein sequence ID" value="KRN57438.1"/>
    <property type="molecule type" value="Genomic_DNA"/>
</dbReference>
<proteinExistence type="predicted"/>
<protein>
    <submittedName>
        <fullName evidence="1">Uncharacterized protein</fullName>
    </submittedName>
</protein>
<organism evidence="1 2">
    <name type="scientific">Carnobacterium divergens DSM 20623</name>
    <dbReference type="NCBI Taxonomy" id="1449336"/>
    <lineage>
        <taxon>Bacteria</taxon>
        <taxon>Bacillati</taxon>
        <taxon>Bacillota</taxon>
        <taxon>Bacilli</taxon>
        <taxon>Lactobacillales</taxon>
        <taxon>Carnobacteriaceae</taxon>
        <taxon>Carnobacterium</taxon>
    </lineage>
</organism>
<reference evidence="1 2" key="1">
    <citation type="journal article" date="2015" name="Genome Announc.">
        <title>Expanding the biotechnology potential of lactobacilli through comparative genomics of 213 strains and associated genera.</title>
        <authorList>
            <person name="Sun Z."/>
            <person name="Harris H.M."/>
            <person name="McCann A."/>
            <person name="Guo C."/>
            <person name="Argimon S."/>
            <person name="Zhang W."/>
            <person name="Yang X."/>
            <person name="Jeffery I.B."/>
            <person name="Cooney J.C."/>
            <person name="Kagawa T.F."/>
            <person name="Liu W."/>
            <person name="Song Y."/>
            <person name="Salvetti E."/>
            <person name="Wrobel A."/>
            <person name="Rasinkangas P."/>
            <person name="Parkhill J."/>
            <person name="Rea M.C."/>
            <person name="O'Sullivan O."/>
            <person name="Ritari J."/>
            <person name="Douillard F.P."/>
            <person name="Paul Ross R."/>
            <person name="Yang R."/>
            <person name="Briner A.E."/>
            <person name="Felis G.E."/>
            <person name="de Vos W.M."/>
            <person name="Barrangou R."/>
            <person name="Klaenhammer T.R."/>
            <person name="Caufield P.W."/>
            <person name="Cui Y."/>
            <person name="Zhang H."/>
            <person name="O'Toole P.W."/>
        </authorList>
    </citation>
    <scope>NUCLEOTIDE SEQUENCE [LARGE SCALE GENOMIC DNA]</scope>
    <source>
        <strain evidence="1 2">DSM 20623</strain>
    </source>
</reference>
<accession>A0A0R2HYF5</accession>
<sequence length="256" mass="28652">MDYRVYLELDDKDKTLVPLADYTNIPYNEVQTYKGIIDGKLFSPGIHRVSIIGIDEYGTRSAAQKIELTITELDATPDIQKVKVGEALSNDLTTLFKEVKGTNVTLKPLSMDSSVVGFQWVEATLTDGKRDVIKKIPVNVYNAESTVFNAKDTIALDAKDTYFELVDVRKSSEEGTLDELVRQKIEPKSWDIADGTEIPIELITNEIKPGFGEYSATFKATREYSEESLQKTSKLSVGGELKFMELPEKLDYKTAS</sequence>
<dbReference type="Proteomes" id="UP000051658">
    <property type="component" value="Unassembled WGS sequence"/>
</dbReference>
<keyword evidence="2" id="KW-1185">Reference proteome</keyword>
<dbReference type="RefSeq" id="WP_236707172.1">
    <property type="nucleotide sequence ID" value="NZ_JQBS01000007.1"/>
</dbReference>
<comment type="caution">
    <text evidence="1">The sequence shown here is derived from an EMBL/GenBank/DDBJ whole genome shotgun (WGS) entry which is preliminary data.</text>
</comment>
<name>A0A0R2HYF5_CARDV</name>
<dbReference type="AlphaFoldDB" id="A0A0R2HYF5"/>
<evidence type="ECO:0000313" key="1">
    <source>
        <dbReference type="EMBL" id="KRN57438.1"/>
    </source>
</evidence>
<gene>
    <name evidence="1" type="ORF">IV74_GL000422</name>
</gene>
<dbReference type="GeneID" id="89590133"/>